<dbReference type="EMBL" id="PSQG01000003">
    <property type="protein sequence ID" value="RCH45745.1"/>
    <property type="molecule type" value="Genomic_DNA"/>
</dbReference>
<proteinExistence type="predicted"/>
<evidence type="ECO:0000313" key="2">
    <source>
        <dbReference type="Proteomes" id="UP000253208"/>
    </source>
</evidence>
<accession>A0A367G526</accession>
<comment type="caution">
    <text evidence="1">The sequence shown here is derived from an EMBL/GenBank/DDBJ whole genome shotgun (WGS) entry which is preliminary data.</text>
</comment>
<sequence>MSQESTGNDENSGNKVISKKRHRAKEPFFYEGEKYVSLGQCCEIYGINETSVRARAWRIHCTWEEAVKHFIEKSNADELKKIFVYKGKEYQSVAECCRKYDVRAASVRNRASSTGCSIEEALDHFIKKKIVTKKNEFVFRNKIYETLEECCEVYGVNANSVSSRKYRLGCSTDESLEHFIANKEIIEERIQKFTFKGTEYPSLRACCKKYGIEDACVRQRARDKNCSIEESFEHFMTRKRKKMLDNPEFDYHGTLYPSLKECCEKLKISKNSVVSKSRRSGCSLQEAVEYYVKKQHNK</sequence>
<evidence type="ECO:0000313" key="1">
    <source>
        <dbReference type="EMBL" id="RCH45745.1"/>
    </source>
</evidence>
<organism evidence="1 2">
    <name type="scientific">Blautia obeum</name>
    <dbReference type="NCBI Taxonomy" id="40520"/>
    <lineage>
        <taxon>Bacteria</taxon>
        <taxon>Bacillati</taxon>
        <taxon>Bacillota</taxon>
        <taxon>Clostridia</taxon>
        <taxon>Lachnospirales</taxon>
        <taxon>Lachnospiraceae</taxon>
        <taxon>Blautia</taxon>
    </lineage>
</organism>
<dbReference type="Proteomes" id="UP000253208">
    <property type="component" value="Unassembled WGS sequence"/>
</dbReference>
<gene>
    <name evidence="1" type="ORF">C4886_02690</name>
</gene>
<protein>
    <submittedName>
        <fullName evidence="1">Uncharacterized protein</fullName>
    </submittedName>
</protein>
<name>A0A367G526_9FIRM</name>
<dbReference type="AlphaFoldDB" id="A0A367G526"/>
<reference evidence="1 2" key="1">
    <citation type="submission" date="2018-02" db="EMBL/GenBank/DDBJ databases">
        <title>Complete genome sequencing of Faecalibacterium prausnitzii strains isolated from the human gut.</title>
        <authorList>
            <person name="Fitzgerald B.C."/>
            <person name="Shkoporov A.N."/>
            <person name="Ross P.R."/>
            <person name="Hill C."/>
        </authorList>
    </citation>
    <scope>NUCLEOTIDE SEQUENCE [LARGE SCALE GENOMIC DNA]</scope>
    <source>
        <strain evidence="1 2">APC942/31-1</strain>
    </source>
</reference>